<dbReference type="EMBL" id="JBHLWO010000001">
    <property type="protein sequence ID" value="MFC0317951.1"/>
    <property type="molecule type" value="Genomic_DNA"/>
</dbReference>
<feature type="transmembrane region" description="Helical" evidence="1">
    <location>
        <begin position="33"/>
        <end position="53"/>
    </location>
</feature>
<gene>
    <name evidence="3" type="ORF">ACFFI0_06505</name>
</gene>
<sequence>MNTTTGNRAMKAGNKHTPYIDLKRINLGAIKKLFVGAIVTLTLPLSVSAQLVLSTPTTGVKTDLVSITLKPGFSTTDFHAYITSILPPMALGSSPSANQNYIRTRTYLSPAVSATPQTSEIIEDISYYDGLGRLVLTIGTKASPSYKDIISAQSYDAFGREDRSYLPYATAATGNGAYRSAAVTEQATFYNTPPTGVVTIAKPASGTTPSFSRPVYEASPLNRVLEQGFAGAAWQPGTRGTNTGRTVVTEYTTNNTTAITDLANTRLAKLYTVTYDAGVPKLNLSGNYGANQLYVTVTKDENWAGGSGTFASRLNTTEEYTDKQGRVVLKRTFNTYKSGTTDVNEILSTYYVYDNFGNLCFVLTPGVNADTARPTEQQLKDLCYMYQYDGSNRMKRKHLPGRSRWESFNYNMMDQLILHETAKDSAETYNGHAGRNHHFYKYDGLGRLIMTGMEWGRTGTQEEIEGYIKEPGRANTQWETRTDGSSSLHGYTNVSIPTASANFDVLEVNYYDYYGSIPGFPSNLDKRSQYSAKTQGLLVAKKTKVMASNNVYLWTVYYYDERGDNVRTLSQHYKGGAYNLNNYDDIINEYTFTHKLKKSTRNHYAGTTTVAVTVTTEYTYDHRDRPIDTWKTVTGGAKTLVARNEYNEVGQLKAKNLHSEDRGGVYGQKVNYTYNERGWLRTARTDGTLFDMELHYNTGTDKFYNGNIGYQVFTRKHTDGSSAAGTYAYKYDALNRLTNGYLTGDLGKEQLSYDKLGNILSLKRNSTTTALVDDLAYTYAGGKLTKIVDAVTANPNLNPYQLPGTTVFTYDANGNMLTRVNTAYPANNITATTYNYLNLAQTVTANGITVSFIYDGSGKKLRSVNAVNGQTRDYIDGIEYSGTALELIHMEEGRILKGTSGYTYEYILKDHLGNSRSGFKGTNAPATAVNFGTDYYPFGLPYQLRIAQPSPKNNYLYNGKEWQDKLKTLDYGARFYDPVIGRWVTVDPLAEKMPTWSPYTYAFDNPLRFIDIGGMIPYPITIRAFAPFKEFGFGFHGDGRGYSTGNVSARVHQRIDFDTDKTSLTAKAWSSPTFKTNNPAGAKTATPDLWFTKDMSIAGNGDSKTFEFGTHVAAGNPKTPPGTPDIDIFSDFSITENKKAGTLSVSGNLKGDNFPSTEAFITDPNGNNVFVGVGQIASGVGKNMGPFTELPGTNKRPITSFNFTITTDQQGNFTGVQVGKTNYTIEDWNKLFTSKPTQQ</sequence>
<evidence type="ECO:0000313" key="3">
    <source>
        <dbReference type="EMBL" id="MFC0317951.1"/>
    </source>
</evidence>
<evidence type="ECO:0000256" key="1">
    <source>
        <dbReference type="SAM" id="Phobius"/>
    </source>
</evidence>
<feature type="domain" description="DUF6443" evidence="2">
    <location>
        <begin position="105"/>
        <end position="245"/>
    </location>
</feature>
<dbReference type="NCBIfam" id="TIGR03696">
    <property type="entry name" value="Rhs_assc_core"/>
    <property type="match status" value="1"/>
</dbReference>
<dbReference type="InterPro" id="IPR050708">
    <property type="entry name" value="T6SS_VgrG/RHS"/>
</dbReference>
<evidence type="ECO:0000259" key="2">
    <source>
        <dbReference type="Pfam" id="PF20041"/>
    </source>
</evidence>
<keyword evidence="1" id="KW-1133">Transmembrane helix</keyword>
<dbReference type="Gene3D" id="2.180.10.10">
    <property type="entry name" value="RHS repeat-associated core"/>
    <property type="match status" value="1"/>
</dbReference>
<accession>A0ABV6HGX2</accession>
<dbReference type="Proteomes" id="UP001589774">
    <property type="component" value="Unassembled WGS sequence"/>
</dbReference>
<keyword evidence="1" id="KW-0812">Transmembrane</keyword>
<protein>
    <submittedName>
        <fullName evidence="3">DUF6443 domain-containing protein</fullName>
    </submittedName>
</protein>
<organism evidence="3 4">
    <name type="scientific">Olivibacter oleidegradans</name>
    <dbReference type="NCBI Taxonomy" id="760123"/>
    <lineage>
        <taxon>Bacteria</taxon>
        <taxon>Pseudomonadati</taxon>
        <taxon>Bacteroidota</taxon>
        <taxon>Sphingobacteriia</taxon>
        <taxon>Sphingobacteriales</taxon>
        <taxon>Sphingobacteriaceae</taxon>
        <taxon>Olivibacter</taxon>
    </lineage>
</organism>
<dbReference type="PANTHER" id="PTHR32305">
    <property type="match status" value="1"/>
</dbReference>
<comment type="caution">
    <text evidence="3">The sequence shown here is derived from an EMBL/GenBank/DDBJ whole genome shotgun (WGS) entry which is preliminary data.</text>
</comment>
<proteinExistence type="predicted"/>
<dbReference type="Pfam" id="PF20041">
    <property type="entry name" value="DUF6443"/>
    <property type="match status" value="1"/>
</dbReference>
<dbReference type="PANTHER" id="PTHR32305:SF15">
    <property type="entry name" value="PROTEIN RHSA-RELATED"/>
    <property type="match status" value="1"/>
</dbReference>
<dbReference type="RefSeq" id="WP_130854314.1">
    <property type="nucleotide sequence ID" value="NZ_JBHLWO010000001.1"/>
</dbReference>
<keyword evidence="1" id="KW-0472">Membrane</keyword>
<evidence type="ECO:0000313" key="4">
    <source>
        <dbReference type="Proteomes" id="UP001589774"/>
    </source>
</evidence>
<dbReference type="InterPro" id="IPR022385">
    <property type="entry name" value="Rhs_assc_core"/>
</dbReference>
<reference evidence="3 4" key="1">
    <citation type="submission" date="2024-09" db="EMBL/GenBank/DDBJ databases">
        <authorList>
            <person name="Sun Q."/>
            <person name="Mori K."/>
        </authorList>
    </citation>
    <scope>NUCLEOTIDE SEQUENCE [LARGE SCALE GENOMIC DNA]</scope>
    <source>
        <strain evidence="3 4">CCM 7765</strain>
    </source>
</reference>
<keyword evidence="4" id="KW-1185">Reference proteome</keyword>
<name>A0ABV6HGX2_9SPHI</name>
<dbReference type="InterPro" id="IPR045619">
    <property type="entry name" value="DUF6443"/>
</dbReference>